<gene>
    <name evidence="2" type="ORF">NE663_06025</name>
</gene>
<organism evidence="2 3">
    <name type="scientific">Massilicoli timonensis</name>
    <dbReference type="NCBI Taxonomy" id="2015901"/>
    <lineage>
        <taxon>Bacteria</taxon>
        <taxon>Bacillati</taxon>
        <taxon>Bacillota</taxon>
        <taxon>Erysipelotrichia</taxon>
        <taxon>Erysipelotrichales</taxon>
        <taxon>Erysipelotrichaceae</taxon>
        <taxon>Massilicoli</taxon>
    </lineage>
</organism>
<proteinExistence type="predicted"/>
<dbReference type="Pfam" id="PF01520">
    <property type="entry name" value="Amidase_3"/>
    <property type="match status" value="1"/>
</dbReference>
<evidence type="ECO:0000313" key="2">
    <source>
        <dbReference type="EMBL" id="MCQ5121817.1"/>
    </source>
</evidence>
<dbReference type="EMBL" id="JANGCH010000007">
    <property type="protein sequence ID" value="MCQ5121817.1"/>
    <property type="molecule type" value="Genomic_DNA"/>
</dbReference>
<dbReference type="SUPFAM" id="SSF53187">
    <property type="entry name" value="Zn-dependent exopeptidases"/>
    <property type="match status" value="1"/>
</dbReference>
<reference evidence="2 3" key="1">
    <citation type="submission" date="2022-06" db="EMBL/GenBank/DDBJ databases">
        <title>Isolation of gut microbiota from human fecal samples.</title>
        <authorList>
            <person name="Pamer E.G."/>
            <person name="Barat B."/>
            <person name="Waligurski E."/>
            <person name="Medina S."/>
            <person name="Paddock L."/>
            <person name="Mostad J."/>
        </authorList>
    </citation>
    <scope>NUCLEOTIDE SEQUENCE [LARGE SCALE GENOMIC DNA]</scope>
    <source>
        <strain evidence="2 3">DFI.6.1</strain>
    </source>
</reference>
<dbReference type="RefSeq" id="WP_102266295.1">
    <property type="nucleotide sequence ID" value="NZ_CALVCM010000032.1"/>
</dbReference>
<dbReference type="Proteomes" id="UP001524435">
    <property type="component" value="Unassembled WGS sequence"/>
</dbReference>
<evidence type="ECO:0000313" key="3">
    <source>
        <dbReference type="Proteomes" id="UP001524435"/>
    </source>
</evidence>
<dbReference type="InterPro" id="IPR002508">
    <property type="entry name" value="MurNAc-LAA_cat"/>
</dbReference>
<protein>
    <submittedName>
        <fullName evidence="2">N-acetylmuramoyl-L-alanine amidase</fullName>
    </submittedName>
</protein>
<sequence>MAYAPRNRQFKIRWKIALPLLVLLLLCVYFFAHLLFQPAPEDTRYAICSFSPPQTEEKLNQTFEDTYLLSDYLFYGESLSLLQTAYDVEKSDDIVGKTVELVDVCDQDHTYQLSMEGSVDRKLPLDELEPGFYEVYVVDQLVRKRAVYASDLHDDHFTTIKRNGKVHRISLIADRSLLKDFDVTLQDRYLFLEVKEEKPNQDDYDIMLDPSEYNKDYTNYVERGGEGNGVMEYEENYQAALELKAALEKYGLRVGITRDQMEDVVNTYGRKGRLAKAYQSNARYYFHIGLQEDASASVHGMEIYYSSHASAVLANALLYDLKANTELEGNPMYVYDEKTVGVIALEQYTGMDGRTVYDNDMVIREAGGKATQAGMYSENTVKGTASFAKDNLYGMQAISIYYGYVSNADDMNYWKANRKQIMEATAASIAKSLRVEESEE</sequence>
<evidence type="ECO:0000259" key="1">
    <source>
        <dbReference type="Pfam" id="PF01520"/>
    </source>
</evidence>
<comment type="caution">
    <text evidence="2">The sequence shown here is derived from an EMBL/GenBank/DDBJ whole genome shotgun (WGS) entry which is preliminary data.</text>
</comment>
<feature type="domain" description="MurNAc-LAA" evidence="1">
    <location>
        <begin position="206"/>
        <end position="430"/>
    </location>
</feature>
<accession>A0ABT1SKR3</accession>
<name>A0ABT1SKR3_9FIRM</name>
<dbReference type="Gene3D" id="3.40.630.40">
    <property type="entry name" value="Zn-dependent exopeptidases"/>
    <property type="match status" value="1"/>
</dbReference>
<keyword evidence="3" id="KW-1185">Reference proteome</keyword>